<dbReference type="RefSeq" id="WP_035390149.1">
    <property type="nucleotide sequence ID" value="NZ_JQKF01000020.1"/>
</dbReference>
<organism evidence="1 2">
    <name type="scientific">Ferrimicrobium acidiphilum DSM 19497</name>
    <dbReference type="NCBI Taxonomy" id="1121877"/>
    <lineage>
        <taxon>Bacteria</taxon>
        <taxon>Bacillati</taxon>
        <taxon>Actinomycetota</taxon>
        <taxon>Acidimicrobiia</taxon>
        <taxon>Acidimicrobiales</taxon>
        <taxon>Acidimicrobiaceae</taxon>
        <taxon>Ferrimicrobium</taxon>
    </lineage>
</organism>
<dbReference type="EMBL" id="JXUW01000022">
    <property type="protein sequence ID" value="KJE76062.1"/>
    <property type="molecule type" value="Genomic_DNA"/>
</dbReference>
<protein>
    <submittedName>
        <fullName evidence="1">Uncharacterized protein</fullName>
    </submittedName>
</protein>
<proteinExistence type="predicted"/>
<evidence type="ECO:0000313" key="1">
    <source>
        <dbReference type="EMBL" id="KJE76062.1"/>
    </source>
</evidence>
<reference evidence="1 2" key="1">
    <citation type="submission" date="2015-01" db="EMBL/GenBank/DDBJ databases">
        <title>Draft genome of the acidophilic iron oxidizer Ferrimicrobium acidiphilum strain T23.</title>
        <authorList>
            <person name="Poehlein A."/>
            <person name="Eisen S."/>
            <person name="Schloemann M."/>
            <person name="Johnson B.D."/>
            <person name="Daniel R."/>
            <person name="Muehling M."/>
        </authorList>
    </citation>
    <scope>NUCLEOTIDE SEQUENCE [LARGE SCALE GENOMIC DNA]</scope>
    <source>
        <strain evidence="1 2">T23</strain>
    </source>
</reference>
<dbReference type="Proteomes" id="UP000032336">
    <property type="component" value="Unassembled WGS sequence"/>
</dbReference>
<evidence type="ECO:0000313" key="2">
    <source>
        <dbReference type="Proteomes" id="UP000032336"/>
    </source>
</evidence>
<comment type="caution">
    <text evidence="1">The sequence shown here is derived from an EMBL/GenBank/DDBJ whole genome shotgun (WGS) entry which is preliminary data.</text>
</comment>
<sequence>MTIASYSPSNAVKGASVPISWPTQDPDWQMLVFGVRVGASDYLDRSSSTTTPARSAPAIELGPTERAIAARSPLFNTELLQHYGCFEAKVVFDCLRAKPGRLLVSP</sequence>
<dbReference type="STRING" id="1121877.FEAC_21530"/>
<dbReference type="GeneID" id="78373224"/>
<dbReference type="AlphaFoldDB" id="A0A0D8FUX9"/>
<accession>A0A0D8FUX9</accession>
<keyword evidence="2" id="KW-1185">Reference proteome</keyword>
<gene>
    <name evidence="1" type="ORF">FEAC_21530</name>
</gene>
<name>A0A0D8FUX9_9ACTN</name>